<dbReference type="AlphaFoldDB" id="A0A845LC61"/>
<proteinExistence type="inferred from homology"/>
<dbReference type="Pfam" id="PF00892">
    <property type="entry name" value="EamA"/>
    <property type="match status" value="2"/>
</dbReference>
<comment type="similarity">
    <text evidence="1">Belongs to the EamA transporter family.</text>
</comment>
<feature type="transmembrane region" description="Helical" evidence="2">
    <location>
        <begin position="148"/>
        <end position="169"/>
    </location>
</feature>
<dbReference type="Gene3D" id="1.10.3730.20">
    <property type="match status" value="1"/>
</dbReference>
<keyword evidence="2" id="KW-1133">Transmembrane helix</keyword>
<feature type="transmembrane region" description="Helical" evidence="2">
    <location>
        <begin position="97"/>
        <end position="117"/>
    </location>
</feature>
<dbReference type="GO" id="GO:0016020">
    <property type="term" value="C:membrane"/>
    <property type="evidence" value="ECO:0007669"/>
    <property type="project" value="InterPro"/>
</dbReference>
<protein>
    <submittedName>
        <fullName evidence="4">EamA family transporter</fullName>
    </submittedName>
</protein>
<feature type="domain" description="EamA" evidence="3">
    <location>
        <begin position="8"/>
        <end position="142"/>
    </location>
</feature>
<keyword evidence="5" id="KW-1185">Reference proteome</keyword>
<comment type="caution">
    <text evidence="4">The sequence shown here is derived from an EMBL/GenBank/DDBJ whole genome shotgun (WGS) entry which is preliminary data.</text>
</comment>
<feature type="transmembrane region" description="Helical" evidence="2">
    <location>
        <begin position="212"/>
        <end position="232"/>
    </location>
</feature>
<feature type="domain" description="EamA" evidence="3">
    <location>
        <begin position="152"/>
        <end position="283"/>
    </location>
</feature>
<reference evidence="4 5" key="1">
    <citation type="submission" date="2020-01" db="EMBL/GenBank/DDBJ databases">
        <title>Whole genome sequence of Heliobacterium gestii DSM 11169.</title>
        <authorList>
            <person name="Kyndt J.A."/>
            <person name="Meyer T.E."/>
        </authorList>
    </citation>
    <scope>NUCLEOTIDE SEQUENCE [LARGE SCALE GENOMIC DNA]</scope>
    <source>
        <strain evidence="4 5">DSM 11169</strain>
    </source>
</reference>
<evidence type="ECO:0000259" key="3">
    <source>
        <dbReference type="Pfam" id="PF00892"/>
    </source>
</evidence>
<dbReference type="InterPro" id="IPR037185">
    <property type="entry name" value="EmrE-like"/>
</dbReference>
<feature type="transmembrane region" description="Helical" evidence="2">
    <location>
        <begin position="239"/>
        <end position="261"/>
    </location>
</feature>
<dbReference type="PANTHER" id="PTHR22911">
    <property type="entry name" value="ACYL-MALONYL CONDENSING ENZYME-RELATED"/>
    <property type="match status" value="1"/>
</dbReference>
<evidence type="ECO:0000313" key="4">
    <source>
        <dbReference type="EMBL" id="MZP42510.1"/>
    </source>
</evidence>
<dbReference type="SUPFAM" id="SSF103481">
    <property type="entry name" value="Multidrug resistance efflux transporter EmrE"/>
    <property type="match status" value="2"/>
</dbReference>
<name>A0A845LC61_HELGE</name>
<feature type="transmembrane region" description="Helical" evidence="2">
    <location>
        <begin position="68"/>
        <end position="91"/>
    </location>
</feature>
<feature type="transmembrane region" description="Helical" evidence="2">
    <location>
        <begin position="176"/>
        <end position="197"/>
    </location>
</feature>
<keyword evidence="2" id="KW-0812">Transmembrane</keyword>
<gene>
    <name evidence="4" type="ORF">GTO89_05580</name>
</gene>
<dbReference type="RefSeq" id="WP_161261083.1">
    <property type="nucleotide sequence ID" value="NZ_JAFBDC010000003.1"/>
</dbReference>
<evidence type="ECO:0000256" key="2">
    <source>
        <dbReference type="SAM" id="Phobius"/>
    </source>
</evidence>
<dbReference type="InterPro" id="IPR000620">
    <property type="entry name" value="EamA_dom"/>
</dbReference>
<dbReference type="PANTHER" id="PTHR22911:SF79">
    <property type="entry name" value="MOBA-LIKE NTP TRANSFERASE DOMAIN-CONTAINING PROTEIN"/>
    <property type="match status" value="1"/>
</dbReference>
<accession>A0A845LC61</accession>
<sequence length="297" mass="32044">MNTRHRWLGFALIALASTLWGINGTIAKLLFQRAVSPLFVVETRLFVTAVVLFTLLKRFRPRWLSLPMGRLPVVLLLGAVLGGVQFTYLFTVSQTNVATAVFLQYTSPVVLVAYLAWRGREPIGLAHLAGVALCLAGGFLMVANSLRITPVGLASGIASAFFVAAYTVAAQQAGRYLHPWACLAYGSAIGFLLWFFIAPPYTLPWPATSEEWWFLLYVALFATLIPFGLYFLSLKYLPAATVGIVSTLEPVVAALVAWLVLQEALTPGQMLGALSVIAGALVVQLRSSGSSPESGHS</sequence>
<feature type="transmembrane region" description="Helical" evidence="2">
    <location>
        <begin position="124"/>
        <end position="142"/>
    </location>
</feature>
<evidence type="ECO:0000256" key="1">
    <source>
        <dbReference type="ARBA" id="ARBA00007362"/>
    </source>
</evidence>
<dbReference type="OrthoDB" id="9810818at2"/>
<feature type="transmembrane region" description="Helical" evidence="2">
    <location>
        <begin position="34"/>
        <end position="56"/>
    </location>
</feature>
<evidence type="ECO:0000313" key="5">
    <source>
        <dbReference type="Proteomes" id="UP000471031"/>
    </source>
</evidence>
<keyword evidence="2" id="KW-0472">Membrane</keyword>
<dbReference type="EMBL" id="WXEX01000004">
    <property type="protein sequence ID" value="MZP42510.1"/>
    <property type="molecule type" value="Genomic_DNA"/>
</dbReference>
<dbReference type="Proteomes" id="UP000471031">
    <property type="component" value="Unassembled WGS sequence"/>
</dbReference>
<organism evidence="4 5">
    <name type="scientific">Heliomicrobium gestii</name>
    <name type="common">Heliobacterium gestii</name>
    <dbReference type="NCBI Taxonomy" id="2699"/>
    <lineage>
        <taxon>Bacteria</taxon>
        <taxon>Bacillati</taxon>
        <taxon>Bacillota</taxon>
        <taxon>Clostridia</taxon>
        <taxon>Eubacteriales</taxon>
        <taxon>Heliobacteriaceae</taxon>
        <taxon>Heliomicrobium</taxon>
    </lineage>
</organism>